<dbReference type="Pfam" id="PF00990">
    <property type="entry name" value="GGDEF"/>
    <property type="match status" value="1"/>
</dbReference>
<proteinExistence type="predicted"/>
<dbReference type="PANTHER" id="PTHR45138:SF9">
    <property type="entry name" value="DIGUANYLATE CYCLASE DGCM-RELATED"/>
    <property type="match status" value="1"/>
</dbReference>
<dbReference type="EMBL" id="JACRSZ010000008">
    <property type="protein sequence ID" value="MBC8573166.1"/>
    <property type="molecule type" value="Genomic_DNA"/>
</dbReference>
<accession>A0ABR7N9U0</accession>
<dbReference type="InterPro" id="IPR011006">
    <property type="entry name" value="CheY-like_superfamily"/>
</dbReference>
<feature type="domain" description="GGDEF" evidence="1">
    <location>
        <begin position="108"/>
        <end position="234"/>
    </location>
</feature>
<keyword evidence="3" id="KW-1185">Reference proteome</keyword>
<name>A0ABR7N9U0_9FIRM</name>
<comment type="caution">
    <text evidence="2">The sequence shown here is derived from an EMBL/GenBank/DDBJ whole genome shotgun (WGS) entry which is preliminary data.</text>
</comment>
<dbReference type="CDD" id="cd01949">
    <property type="entry name" value="GGDEF"/>
    <property type="match status" value="1"/>
</dbReference>
<dbReference type="InterPro" id="IPR043128">
    <property type="entry name" value="Rev_trsase/Diguanyl_cyclase"/>
</dbReference>
<dbReference type="Gene3D" id="3.30.70.270">
    <property type="match status" value="1"/>
</dbReference>
<dbReference type="SUPFAM" id="SSF55073">
    <property type="entry name" value="Nucleotide cyclase"/>
    <property type="match status" value="1"/>
</dbReference>
<evidence type="ECO:0000313" key="3">
    <source>
        <dbReference type="Proteomes" id="UP000657421"/>
    </source>
</evidence>
<evidence type="ECO:0000313" key="2">
    <source>
        <dbReference type="EMBL" id="MBC8573166.1"/>
    </source>
</evidence>
<organism evidence="2 3">
    <name type="scientific">Jingyaoa shaoxingensis</name>
    <dbReference type="NCBI Taxonomy" id="2763671"/>
    <lineage>
        <taxon>Bacteria</taxon>
        <taxon>Bacillati</taxon>
        <taxon>Bacillota</taxon>
        <taxon>Clostridia</taxon>
        <taxon>Lachnospirales</taxon>
        <taxon>Lachnospiraceae</taxon>
        <taxon>Jingyaoa</taxon>
    </lineage>
</organism>
<dbReference type="PANTHER" id="PTHR45138">
    <property type="entry name" value="REGULATORY COMPONENTS OF SENSORY TRANSDUCTION SYSTEM"/>
    <property type="match status" value="1"/>
</dbReference>
<evidence type="ECO:0000259" key="1">
    <source>
        <dbReference type="PROSITE" id="PS50887"/>
    </source>
</evidence>
<sequence>MTGGKPRVLIIEKSNEKRTTLKNILRNGFQILEAKDEREAAELLKKSGVDLCVMRPDRYLVLTGQTAIYSAQLKRLEKQASLDPLTGLLNHAAARKRIEERLHYKEESEFAFIIFDLDYFKLANDTYGHKFGDDVLIYIAKILHSVLRKEDLAVRIGGDEFLIILEYHEDIEPVVERIFQILKGNYEHFPISISMGISITGNSIREYDILFKRADKALYAAKRGGRGRYVFYDDMMDNMFSVLSPIEGVKEGKRGLA</sequence>
<gene>
    <name evidence="2" type="ORF">H8716_08735</name>
</gene>
<dbReference type="RefSeq" id="WP_249308203.1">
    <property type="nucleotide sequence ID" value="NZ_JACRSZ010000008.1"/>
</dbReference>
<dbReference type="Gene3D" id="3.40.50.2300">
    <property type="match status" value="1"/>
</dbReference>
<dbReference type="InterPro" id="IPR050469">
    <property type="entry name" value="Diguanylate_Cyclase"/>
</dbReference>
<protein>
    <submittedName>
        <fullName evidence="2">Diguanylate cyclase</fullName>
    </submittedName>
</protein>
<dbReference type="SUPFAM" id="SSF52172">
    <property type="entry name" value="CheY-like"/>
    <property type="match status" value="1"/>
</dbReference>
<dbReference type="Proteomes" id="UP000657421">
    <property type="component" value="Unassembled WGS sequence"/>
</dbReference>
<dbReference type="PROSITE" id="PS50887">
    <property type="entry name" value="GGDEF"/>
    <property type="match status" value="1"/>
</dbReference>
<dbReference type="InterPro" id="IPR000160">
    <property type="entry name" value="GGDEF_dom"/>
</dbReference>
<dbReference type="SMART" id="SM00267">
    <property type="entry name" value="GGDEF"/>
    <property type="match status" value="1"/>
</dbReference>
<dbReference type="NCBIfam" id="TIGR00254">
    <property type="entry name" value="GGDEF"/>
    <property type="match status" value="1"/>
</dbReference>
<reference evidence="2 3" key="1">
    <citation type="submission" date="2020-08" db="EMBL/GenBank/DDBJ databases">
        <title>Genome public.</title>
        <authorList>
            <person name="Liu C."/>
            <person name="Sun Q."/>
        </authorList>
    </citation>
    <scope>NUCLEOTIDE SEQUENCE [LARGE SCALE GENOMIC DNA]</scope>
    <source>
        <strain evidence="2 3">NSJ-46</strain>
    </source>
</reference>
<dbReference type="InterPro" id="IPR029787">
    <property type="entry name" value="Nucleotide_cyclase"/>
</dbReference>